<feature type="chain" id="PRO_5002934544" evidence="2">
    <location>
        <begin position="24"/>
        <end position="109"/>
    </location>
</feature>
<reference evidence="3" key="1">
    <citation type="journal article" date="2008" name="Nature">
        <title>The amphioxus genome and the evolution of the chordate karyotype.</title>
        <authorList>
            <consortium name="US DOE Joint Genome Institute (JGI-PGF)"/>
            <person name="Putnam N.H."/>
            <person name="Butts T."/>
            <person name="Ferrier D.E.K."/>
            <person name="Furlong R.F."/>
            <person name="Hellsten U."/>
            <person name="Kawashima T."/>
            <person name="Robinson-Rechavi M."/>
            <person name="Shoguchi E."/>
            <person name="Terry A."/>
            <person name="Yu J.-K."/>
            <person name="Benito-Gutierrez E.L."/>
            <person name="Dubchak I."/>
            <person name="Garcia-Fernandez J."/>
            <person name="Gibson-Brown J.J."/>
            <person name="Grigoriev I.V."/>
            <person name="Horton A.C."/>
            <person name="de Jong P.J."/>
            <person name="Jurka J."/>
            <person name="Kapitonov V.V."/>
            <person name="Kohara Y."/>
            <person name="Kuroki Y."/>
            <person name="Lindquist E."/>
            <person name="Lucas S."/>
            <person name="Osoegawa K."/>
            <person name="Pennacchio L.A."/>
            <person name="Salamov A.A."/>
            <person name="Satou Y."/>
            <person name="Sauka-Spengler T."/>
            <person name="Schmutz J."/>
            <person name="Shin-I T."/>
            <person name="Toyoda A."/>
            <person name="Bronner-Fraser M."/>
            <person name="Fujiyama A."/>
            <person name="Holland L.Z."/>
            <person name="Holland P.W.H."/>
            <person name="Satoh N."/>
            <person name="Rokhsar D.S."/>
        </authorList>
    </citation>
    <scope>NUCLEOTIDE SEQUENCE [LARGE SCALE GENOMIC DNA]</scope>
    <source>
        <strain evidence="3">S238N-H82</strain>
        <tissue evidence="3">Testes</tissue>
    </source>
</reference>
<feature type="signal peptide" evidence="2">
    <location>
        <begin position="1"/>
        <end position="23"/>
    </location>
</feature>
<gene>
    <name evidence="3" type="ORF">BRAFLDRAFT_83818</name>
</gene>
<organism>
    <name type="scientific">Branchiostoma floridae</name>
    <name type="common">Florida lancelet</name>
    <name type="synonym">Amphioxus</name>
    <dbReference type="NCBI Taxonomy" id="7739"/>
    <lineage>
        <taxon>Eukaryota</taxon>
        <taxon>Metazoa</taxon>
        <taxon>Chordata</taxon>
        <taxon>Cephalochordata</taxon>
        <taxon>Leptocardii</taxon>
        <taxon>Amphioxiformes</taxon>
        <taxon>Branchiostomatidae</taxon>
        <taxon>Branchiostoma</taxon>
    </lineage>
</organism>
<proteinExistence type="predicted"/>
<dbReference type="InParanoid" id="C3ZEX8"/>
<feature type="region of interest" description="Disordered" evidence="1">
    <location>
        <begin position="81"/>
        <end position="109"/>
    </location>
</feature>
<keyword evidence="2" id="KW-0732">Signal</keyword>
<evidence type="ECO:0000256" key="2">
    <source>
        <dbReference type="SAM" id="SignalP"/>
    </source>
</evidence>
<evidence type="ECO:0000256" key="1">
    <source>
        <dbReference type="SAM" id="MobiDB-lite"/>
    </source>
</evidence>
<name>C3ZEX8_BRAFL</name>
<feature type="compositionally biased region" description="Basic and acidic residues" evidence="1">
    <location>
        <begin position="81"/>
        <end position="102"/>
    </location>
</feature>
<sequence>MAAWQRTLLPFGALFAFLCTCLADLRPSTECKDALTLYITKTSNLNSVTERAVPGCPVKPYPLARHGEGLAKLGRKGVERKDVTITQGRSEEDYTSSREKGNSLKKGGT</sequence>
<accession>C3ZEX8</accession>
<protein>
    <submittedName>
        <fullName evidence="3">Uncharacterized protein</fullName>
    </submittedName>
</protein>
<evidence type="ECO:0000313" key="3">
    <source>
        <dbReference type="EMBL" id="EEN49284.1"/>
    </source>
</evidence>
<dbReference type="EMBL" id="GG666612">
    <property type="protein sequence ID" value="EEN49284.1"/>
    <property type="molecule type" value="Genomic_DNA"/>
</dbReference>
<dbReference type="AlphaFoldDB" id="C3ZEX8"/>